<name>A0A8J5J2A5_9STRA</name>
<organism evidence="1 2">
    <name type="scientific">Phytophthora aleatoria</name>
    <dbReference type="NCBI Taxonomy" id="2496075"/>
    <lineage>
        <taxon>Eukaryota</taxon>
        <taxon>Sar</taxon>
        <taxon>Stramenopiles</taxon>
        <taxon>Oomycota</taxon>
        <taxon>Peronosporomycetes</taxon>
        <taxon>Peronosporales</taxon>
        <taxon>Peronosporaceae</taxon>
        <taxon>Phytophthora</taxon>
    </lineage>
</organism>
<sequence>MLLNGIESCNFEQKKVVESTKSEQAWRQWLLKTRGYTITLVINEYELSVARAQDRDEFVAACIQPPETDRAGATAETSLRDVVQSLQEMWGGATFQASGVVWRMWYIANLLRPVGSQVEAHIAEVTLSANTALEVVLGSIADYKELHRTWEAFGRQLQENERRLENVEDTEHTE</sequence>
<protein>
    <submittedName>
        <fullName evidence="1">Uncharacterized protein</fullName>
    </submittedName>
</protein>
<dbReference type="Proteomes" id="UP000709295">
    <property type="component" value="Unassembled WGS sequence"/>
</dbReference>
<keyword evidence="2" id="KW-1185">Reference proteome</keyword>
<accession>A0A8J5J2A5</accession>
<dbReference type="EMBL" id="JAENGY010000087">
    <property type="protein sequence ID" value="KAG6974518.1"/>
    <property type="molecule type" value="Genomic_DNA"/>
</dbReference>
<evidence type="ECO:0000313" key="2">
    <source>
        <dbReference type="Proteomes" id="UP000709295"/>
    </source>
</evidence>
<proteinExistence type="predicted"/>
<gene>
    <name evidence="1" type="ORF">JG688_00003032</name>
</gene>
<reference evidence="1" key="1">
    <citation type="submission" date="2021-01" db="EMBL/GenBank/DDBJ databases">
        <title>Phytophthora aleatoria, a newly-described species from Pinus radiata is distinct from Phytophthora cactorum isolates based on comparative genomics.</title>
        <authorList>
            <person name="Mcdougal R."/>
            <person name="Panda P."/>
            <person name="Williams N."/>
            <person name="Studholme D.J."/>
        </authorList>
    </citation>
    <scope>NUCLEOTIDE SEQUENCE</scope>
    <source>
        <strain evidence="1">NZFS 4037</strain>
    </source>
</reference>
<evidence type="ECO:0000313" key="1">
    <source>
        <dbReference type="EMBL" id="KAG6974518.1"/>
    </source>
</evidence>
<dbReference type="AlphaFoldDB" id="A0A8J5J2A5"/>
<comment type="caution">
    <text evidence="1">The sequence shown here is derived from an EMBL/GenBank/DDBJ whole genome shotgun (WGS) entry which is preliminary data.</text>
</comment>